<comment type="caution">
    <text evidence="12">The sequence shown here is derived from an EMBL/GenBank/DDBJ whole genome shotgun (WGS) entry which is preliminary data.</text>
</comment>
<dbReference type="PANTHER" id="PTHR22760">
    <property type="entry name" value="GLYCOSYLTRANSFERASE"/>
    <property type="match status" value="1"/>
</dbReference>
<feature type="compositionally biased region" description="Basic and acidic residues" evidence="11">
    <location>
        <begin position="29"/>
        <end position="42"/>
    </location>
</feature>
<dbReference type="PANTHER" id="PTHR22760:SF2">
    <property type="entry name" value="ALPHA-1,2-MANNOSYLTRANSFERASE ALG9"/>
    <property type="match status" value="1"/>
</dbReference>
<dbReference type="EMBL" id="LXPE01000012">
    <property type="protein sequence ID" value="OBA26970.1"/>
    <property type="molecule type" value="Genomic_DNA"/>
</dbReference>
<comment type="subcellular location">
    <subcellularLocation>
        <location evidence="1 10">Endoplasmic reticulum membrane</location>
        <topology evidence="1 10">Multi-pass membrane protein</topology>
    </subcellularLocation>
</comment>
<comment type="similarity">
    <text evidence="3 10">Belongs to the glycosyltransferase 22 family.</text>
</comment>
<evidence type="ECO:0000256" key="11">
    <source>
        <dbReference type="SAM" id="MobiDB-lite"/>
    </source>
</evidence>
<proteinExistence type="inferred from homology"/>
<evidence type="ECO:0000256" key="5">
    <source>
        <dbReference type="ARBA" id="ARBA00022679"/>
    </source>
</evidence>
<feature type="region of interest" description="Disordered" evidence="11">
    <location>
        <begin position="1"/>
        <end position="42"/>
    </location>
</feature>
<dbReference type="OrthoDB" id="497541at2759"/>
<evidence type="ECO:0000256" key="2">
    <source>
        <dbReference type="ARBA" id="ARBA00004922"/>
    </source>
</evidence>
<dbReference type="Pfam" id="PF03901">
    <property type="entry name" value="Glyco_transf_22"/>
    <property type="match status" value="1"/>
</dbReference>
<dbReference type="Proteomes" id="UP000092321">
    <property type="component" value="Unassembled WGS sequence"/>
</dbReference>
<organism evidence="12 13">
    <name type="scientific">Hanseniaspora valbyensis NRRL Y-1626</name>
    <dbReference type="NCBI Taxonomy" id="766949"/>
    <lineage>
        <taxon>Eukaryota</taxon>
        <taxon>Fungi</taxon>
        <taxon>Dikarya</taxon>
        <taxon>Ascomycota</taxon>
        <taxon>Saccharomycotina</taxon>
        <taxon>Saccharomycetes</taxon>
        <taxon>Saccharomycodales</taxon>
        <taxon>Saccharomycodaceae</taxon>
        <taxon>Hanseniaspora</taxon>
    </lineage>
</organism>
<keyword evidence="13" id="KW-1185">Reference proteome</keyword>
<dbReference type="EC" id="2.4.1.-" evidence="10"/>
<keyword evidence="4 10" id="KW-0328">Glycosyltransferase</keyword>
<feature type="transmembrane region" description="Helical" evidence="10">
    <location>
        <begin position="251"/>
        <end position="277"/>
    </location>
</feature>
<protein>
    <recommendedName>
        <fullName evidence="10">Mannosyltransferase</fullName>
        <ecNumber evidence="10">2.4.1.-</ecNumber>
    </recommendedName>
</protein>
<evidence type="ECO:0000256" key="7">
    <source>
        <dbReference type="ARBA" id="ARBA00022824"/>
    </source>
</evidence>
<reference evidence="13" key="1">
    <citation type="journal article" date="2016" name="Proc. Natl. Acad. Sci. U.S.A.">
        <title>Comparative genomics of biotechnologically important yeasts.</title>
        <authorList>
            <person name="Riley R."/>
            <person name="Haridas S."/>
            <person name="Wolfe K.H."/>
            <person name="Lopes M.R."/>
            <person name="Hittinger C.T."/>
            <person name="Goeker M."/>
            <person name="Salamov A.A."/>
            <person name="Wisecaver J.H."/>
            <person name="Long T.M."/>
            <person name="Calvey C.H."/>
            <person name="Aerts A.L."/>
            <person name="Barry K.W."/>
            <person name="Choi C."/>
            <person name="Clum A."/>
            <person name="Coughlan A.Y."/>
            <person name="Deshpande S."/>
            <person name="Douglass A.P."/>
            <person name="Hanson S.J."/>
            <person name="Klenk H.-P."/>
            <person name="LaButti K.M."/>
            <person name="Lapidus A."/>
            <person name="Lindquist E.A."/>
            <person name="Lipzen A.M."/>
            <person name="Meier-Kolthoff J.P."/>
            <person name="Ohm R.A."/>
            <person name="Otillar R.P."/>
            <person name="Pangilinan J.L."/>
            <person name="Peng Y."/>
            <person name="Rokas A."/>
            <person name="Rosa C.A."/>
            <person name="Scheuner C."/>
            <person name="Sibirny A.A."/>
            <person name="Slot J.C."/>
            <person name="Stielow J.B."/>
            <person name="Sun H."/>
            <person name="Kurtzman C.P."/>
            <person name="Blackwell M."/>
            <person name="Grigoriev I.V."/>
            <person name="Jeffries T.W."/>
        </authorList>
    </citation>
    <scope>NUCLEOTIDE SEQUENCE [LARGE SCALE GENOMIC DNA]</scope>
    <source>
        <strain evidence="13">NRRL Y-1626</strain>
    </source>
</reference>
<evidence type="ECO:0000256" key="8">
    <source>
        <dbReference type="ARBA" id="ARBA00022989"/>
    </source>
</evidence>
<evidence type="ECO:0000256" key="6">
    <source>
        <dbReference type="ARBA" id="ARBA00022692"/>
    </source>
</evidence>
<evidence type="ECO:0000256" key="1">
    <source>
        <dbReference type="ARBA" id="ARBA00004477"/>
    </source>
</evidence>
<dbReference type="InterPro" id="IPR005599">
    <property type="entry name" value="GPI_mannosylTrfase"/>
</dbReference>
<evidence type="ECO:0000313" key="12">
    <source>
        <dbReference type="EMBL" id="OBA26970.1"/>
    </source>
</evidence>
<dbReference type="GO" id="GO:0006487">
    <property type="term" value="P:protein N-linked glycosylation"/>
    <property type="evidence" value="ECO:0007669"/>
    <property type="project" value="TreeGrafter"/>
</dbReference>
<feature type="transmembrane region" description="Helical" evidence="10">
    <location>
        <begin position="389"/>
        <end position="406"/>
    </location>
</feature>
<keyword evidence="5" id="KW-0808">Transferase</keyword>
<dbReference type="AlphaFoldDB" id="A0A1B7TE16"/>
<sequence>MAGVRKNKKDESDSKLIQRKSKKQLKNSNKKEEGKLEKEIDSKEDTENTFLADELENIHQEEEKIINDLSLTSFNQLSFYINILFFVRIGLAPVFNIIQDCDETFNFIEPLNYMLRNFGKQTWEYSPEYGIRSWFYLLPYYNILSFGLKIINRYLPIWSLFYLLRVVLGFLMFKMESSLAVQLGTNFNLDLSKIYLILTMLNSGIFHAGIELLPSSFALYCITFSINNFLKYKVRSILSDKKSQYFNKTCFCILVGGIMGWPFVLVLGLPYVLMFVFEYRNLVQRTPENSRFYNIFFNKTILKVIKYFIPLVAVVTFVDSQIYAQLSPVFFNIVYYNVFNADEKSGPSIFGVEPWHYYLTNLILNFPIVTLAGCGLSLVGVLHWEILQIVWPIMLQFIIWVVVFIAQPHKEERFLYPVYSHIVLMASFTVFFIYTKLTSLSLFNSNLKQKILKFSVISLTFLQTFARIYANYYNYSATFDVYKQLDGYKNAHSEDENEVSVCVGREWYHYPGSFFLPDNFRLRFIKSNFDGLLPGDFPEVDESANITNWIDGAKLLPKNMNKYNLFEEDKVVGFDTCDYLVDINLPYGPEEAQYINFDIVEPVYCGSIINPDNSKILGRAFAFPLLSQLSDQFGFNKFYKAKFDDYCLFKINKEE</sequence>
<evidence type="ECO:0000256" key="10">
    <source>
        <dbReference type="RuleBase" id="RU363075"/>
    </source>
</evidence>
<evidence type="ECO:0000256" key="9">
    <source>
        <dbReference type="ARBA" id="ARBA00023136"/>
    </source>
</evidence>
<feature type="transmembrane region" description="Helical" evidence="10">
    <location>
        <begin position="133"/>
        <end position="151"/>
    </location>
</feature>
<keyword evidence="7 10" id="KW-0256">Endoplasmic reticulum</keyword>
<keyword evidence="6 10" id="KW-0812">Transmembrane</keyword>
<keyword evidence="9 10" id="KW-0472">Membrane</keyword>
<feature type="transmembrane region" description="Helical" evidence="10">
    <location>
        <begin position="205"/>
        <end position="230"/>
    </location>
</feature>
<accession>A0A1B7TE16</accession>
<dbReference type="GO" id="GO:0000026">
    <property type="term" value="F:alpha-1,2-mannosyltransferase activity"/>
    <property type="evidence" value="ECO:0007669"/>
    <property type="project" value="TreeGrafter"/>
</dbReference>
<feature type="transmembrane region" description="Helical" evidence="10">
    <location>
        <begin position="418"/>
        <end position="439"/>
    </location>
</feature>
<comment type="pathway">
    <text evidence="2">Protein modification; protein glycosylation.</text>
</comment>
<evidence type="ECO:0000256" key="4">
    <source>
        <dbReference type="ARBA" id="ARBA00022676"/>
    </source>
</evidence>
<dbReference type="UniPathway" id="UPA00378"/>
<evidence type="ECO:0000313" key="13">
    <source>
        <dbReference type="Proteomes" id="UP000092321"/>
    </source>
</evidence>
<evidence type="ECO:0000256" key="3">
    <source>
        <dbReference type="ARBA" id="ARBA00007063"/>
    </source>
</evidence>
<keyword evidence="8 10" id="KW-1133">Transmembrane helix</keyword>
<dbReference type="GO" id="GO:0005789">
    <property type="term" value="C:endoplasmic reticulum membrane"/>
    <property type="evidence" value="ECO:0007669"/>
    <property type="project" value="UniProtKB-SubCell"/>
</dbReference>
<feature type="transmembrane region" description="Helical" evidence="10">
    <location>
        <begin position="362"/>
        <end position="382"/>
    </location>
</feature>
<feature type="transmembrane region" description="Helical" evidence="10">
    <location>
        <begin position="79"/>
        <end position="98"/>
    </location>
</feature>
<gene>
    <name evidence="12" type="ORF">HANVADRAFT_56122</name>
</gene>
<name>A0A1B7TE16_9ASCO</name>